<dbReference type="eggNOG" id="ENOG502R81Z">
    <property type="taxonomic scope" value="Eukaryota"/>
</dbReference>
<dbReference type="EnsemblPlants" id="KQJ88206">
    <property type="protein sequence ID" value="KQJ88206"/>
    <property type="gene ID" value="BRADI_4g16370v3"/>
</dbReference>
<evidence type="ECO:0000313" key="3">
    <source>
        <dbReference type="EnsemblPlants" id="KQJ88206"/>
    </source>
</evidence>
<evidence type="ECO:0008006" key="5">
    <source>
        <dbReference type="Google" id="ProtNLM"/>
    </source>
</evidence>
<name>I1IL37_BRADI</name>
<dbReference type="Proteomes" id="UP000008810">
    <property type="component" value="Chromosome 4"/>
</dbReference>
<dbReference type="PANTHER" id="PTHR36885:SF1">
    <property type="entry name" value="EXPRESSED PROTEIN"/>
    <property type="match status" value="1"/>
</dbReference>
<reference evidence="2" key="2">
    <citation type="submission" date="2017-06" db="EMBL/GenBank/DDBJ databases">
        <title>WGS assembly of Brachypodium distachyon.</title>
        <authorList>
            <consortium name="The International Brachypodium Initiative"/>
            <person name="Lucas S."/>
            <person name="Harmon-Smith M."/>
            <person name="Lail K."/>
            <person name="Tice H."/>
            <person name="Grimwood J."/>
            <person name="Bruce D."/>
            <person name="Barry K."/>
            <person name="Shu S."/>
            <person name="Lindquist E."/>
            <person name="Wang M."/>
            <person name="Pitluck S."/>
            <person name="Vogel J.P."/>
            <person name="Garvin D.F."/>
            <person name="Mockler T.C."/>
            <person name="Schmutz J."/>
            <person name="Rokhsar D."/>
            <person name="Bevan M.W."/>
        </authorList>
    </citation>
    <scope>NUCLEOTIDE SEQUENCE</scope>
    <source>
        <strain evidence="2">Bd21</strain>
    </source>
</reference>
<dbReference type="EMBL" id="CM000883">
    <property type="protein sequence ID" value="KQJ88206.1"/>
    <property type="molecule type" value="Genomic_DNA"/>
</dbReference>
<organism evidence="2">
    <name type="scientific">Brachypodium distachyon</name>
    <name type="common">Purple false brome</name>
    <name type="synonym">Trachynia distachya</name>
    <dbReference type="NCBI Taxonomy" id="15368"/>
    <lineage>
        <taxon>Eukaryota</taxon>
        <taxon>Viridiplantae</taxon>
        <taxon>Streptophyta</taxon>
        <taxon>Embryophyta</taxon>
        <taxon>Tracheophyta</taxon>
        <taxon>Spermatophyta</taxon>
        <taxon>Magnoliopsida</taxon>
        <taxon>Liliopsida</taxon>
        <taxon>Poales</taxon>
        <taxon>Poaceae</taxon>
        <taxon>BOP clade</taxon>
        <taxon>Pooideae</taxon>
        <taxon>Stipodae</taxon>
        <taxon>Brachypodieae</taxon>
        <taxon>Brachypodium</taxon>
    </lineage>
</organism>
<gene>
    <name evidence="2" type="ORF">BRADI_4g16370v3</name>
</gene>
<dbReference type="OMA" id="CCYHHES"/>
<reference evidence="2 3" key="1">
    <citation type="journal article" date="2010" name="Nature">
        <title>Genome sequencing and analysis of the model grass Brachypodium distachyon.</title>
        <authorList>
            <consortium name="International Brachypodium Initiative"/>
        </authorList>
    </citation>
    <scope>NUCLEOTIDE SEQUENCE [LARGE SCALE GENOMIC DNA]</scope>
    <source>
        <strain evidence="2 3">Bd21</strain>
    </source>
</reference>
<evidence type="ECO:0000313" key="2">
    <source>
        <dbReference type="EMBL" id="KQJ88206.1"/>
    </source>
</evidence>
<proteinExistence type="predicted"/>
<protein>
    <recommendedName>
        <fullName evidence="5">DUF4378 domain-containing protein</fullName>
    </recommendedName>
</protein>
<dbReference type="Gramene" id="KQJ88206">
    <property type="protein sequence ID" value="KQJ88206"/>
    <property type="gene ID" value="BRADI_4g16370v3"/>
</dbReference>
<accession>I1IL37</accession>
<evidence type="ECO:0000256" key="1">
    <source>
        <dbReference type="SAM" id="MobiDB-lite"/>
    </source>
</evidence>
<dbReference type="OrthoDB" id="691329at2759"/>
<dbReference type="AlphaFoldDB" id="I1IL37"/>
<feature type="region of interest" description="Disordered" evidence="1">
    <location>
        <begin position="242"/>
        <end position="265"/>
    </location>
</feature>
<reference evidence="3" key="3">
    <citation type="submission" date="2018-08" db="UniProtKB">
        <authorList>
            <consortium name="EnsemblPlants"/>
        </authorList>
    </citation>
    <scope>IDENTIFICATION</scope>
    <source>
        <strain evidence="3">cv. Bd21</strain>
    </source>
</reference>
<evidence type="ECO:0000313" key="4">
    <source>
        <dbReference type="Proteomes" id="UP000008810"/>
    </source>
</evidence>
<dbReference type="FunCoup" id="I1IL37">
    <property type="interactions" value="817"/>
</dbReference>
<keyword evidence="4" id="KW-1185">Reference proteome</keyword>
<dbReference type="InParanoid" id="I1IL37"/>
<sequence>MACLRPSASGRRLSELLEEQQEPFFLDLHLLEKGCSGRRLDDTALCWPTAAAAGANDAASVLRRLTSKKKKATAAASKKQQQQPGGLLRLLLSKILHGKAASPNRKPAALQSSESFKKVVVAPSPKHLDAVKLVRKTGNEEGEKYSDFDSESEDENEKQLSPVSVLEHPFESSSPVHVSSKCSNNVQGSSPKDAMAIVRELLLEAAYTPALLTQLLAKSEDLMKDAAADLDDYYYCHSAASPKNFHGDEDEERETEAGTNGNSAGYWETHRAELARVSELVSSEVPRSRLDAADVQPERRDVGADVEAAVFEALLLELVVDLGSC</sequence>
<dbReference type="PANTHER" id="PTHR36885">
    <property type="entry name" value="EXPRESSED PROTEIN"/>
    <property type="match status" value="1"/>
</dbReference>
<dbReference type="HOGENOM" id="CLU_083158_0_0_1"/>
<feature type="region of interest" description="Disordered" evidence="1">
    <location>
        <begin position="142"/>
        <end position="162"/>
    </location>
</feature>